<dbReference type="VEuPathDB" id="FungiDB:P174DRAFT_342900"/>
<keyword evidence="1" id="KW-0596">Phosphopantetheine</keyword>
<keyword evidence="2" id="KW-0597">Phosphoprotein</keyword>
<dbReference type="InterPro" id="IPR013968">
    <property type="entry name" value="PKS_KR"/>
</dbReference>
<name>A0A2I1BX35_ASPN1</name>
<dbReference type="InterPro" id="IPR009081">
    <property type="entry name" value="PP-bd_ACP"/>
</dbReference>
<dbReference type="OrthoDB" id="329835at2759"/>
<dbReference type="RefSeq" id="XP_024678466.1">
    <property type="nucleotide sequence ID" value="XM_024821706.1"/>
</dbReference>
<dbReference type="GO" id="GO:0031177">
    <property type="term" value="F:phosphopantetheine binding"/>
    <property type="evidence" value="ECO:0007669"/>
    <property type="project" value="InterPro"/>
</dbReference>
<dbReference type="SUPFAM" id="SSF51735">
    <property type="entry name" value="NAD(P)-binding Rossmann-fold domains"/>
    <property type="match status" value="1"/>
</dbReference>
<dbReference type="PROSITE" id="PS50075">
    <property type="entry name" value="CARRIER"/>
    <property type="match status" value="1"/>
</dbReference>
<dbReference type="EMBL" id="MSZS01000009">
    <property type="protein sequence ID" value="PKX89871.1"/>
    <property type="molecule type" value="Genomic_DNA"/>
</dbReference>
<dbReference type="GeneID" id="36529032"/>
<dbReference type="InterPro" id="IPR036291">
    <property type="entry name" value="NAD(P)-bd_dom_sf"/>
</dbReference>
<evidence type="ECO:0000256" key="2">
    <source>
        <dbReference type="ARBA" id="ARBA00022553"/>
    </source>
</evidence>
<keyword evidence="5" id="KW-1185">Reference proteome</keyword>
<feature type="domain" description="Carrier" evidence="3">
    <location>
        <begin position="150"/>
        <end position="230"/>
    </location>
</feature>
<dbReference type="InterPro" id="IPR036736">
    <property type="entry name" value="ACP-like_sf"/>
</dbReference>
<dbReference type="GO" id="GO:0006633">
    <property type="term" value="P:fatty acid biosynthetic process"/>
    <property type="evidence" value="ECO:0007669"/>
    <property type="project" value="TreeGrafter"/>
</dbReference>
<dbReference type="Gene3D" id="3.40.50.720">
    <property type="entry name" value="NAD(P)-binding Rossmann-like Domain"/>
    <property type="match status" value="1"/>
</dbReference>
<sequence length="232" mass="24786">SVSGLVGQLGQTNYAAGNTFLDSFAAHRLQQGLPACSINLGPIDDVGYLANHDQGTILNRVFETRGWTPIHEALLHQILRISILQQTHRLNPSHTGQLITAIVPGETPFEPVHRFSALAGRNTAKTGGCGVDAESKSKLALLKKGSPGDTDHAILLAAAVELVNPVLMRSLGVGEPLDPTRPLSNYGVDSLVAVELRNWVRQQLEIEVSALEIVGARSLTALCETLLGKLAR</sequence>
<dbReference type="InterPro" id="IPR020806">
    <property type="entry name" value="PKS_PP-bd"/>
</dbReference>
<dbReference type="STRING" id="1392255.A0A2I1BX35"/>
<dbReference type="GO" id="GO:0044550">
    <property type="term" value="P:secondary metabolite biosynthetic process"/>
    <property type="evidence" value="ECO:0007669"/>
    <property type="project" value="TreeGrafter"/>
</dbReference>
<dbReference type="PANTHER" id="PTHR43775:SF18">
    <property type="entry name" value="ENZYME, PUTATIVE (JCVI)-RELATED"/>
    <property type="match status" value="1"/>
</dbReference>
<comment type="caution">
    <text evidence="4">The sequence shown here is derived from an EMBL/GenBank/DDBJ whole genome shotgun (WGS) entry which is preliminary data.</text>
</comment>
<evidence type="ECO:0000259" key="3">
    <source>
        <dbReference type="PROSITE" id="PS50075"/>
    </source>
</evidence>
<protein>
    <submittedName>
        <fullName evidence="4">KR-domain-containing protein</fullName>
    </submittedName>
</protein>
<dbReference type="InterPro" id="IPR050091">
    <property type="entry name" value="PKS_NRPS_Biosynth_Enz"/>
</dbReference>
<proteinExistence type="predicted"/>
<evidence type="ECO:0000313" key="4">
    <source>
        <dbReference type="EMBL" id="PKX89871.1"/>
    </source>
</evidence>
<dbReference type="Pfam" id="PF00550">
    <property type="entry name" value="PP-binding"/>
    <property type="match status" value="1"/>
</dbReference>
<dbReference type="Proteomes" id="UP000234474">
    <property type="component" value="Unassembled WGS sequence"/>
</dbReference>
<dbReference type="Pfam" id="PF08659">
    <property type="entry name" value="KR"/>
    <property type="match status" value="1"/>
</dbReference>
<feature type="non-terminal residue" evidence="4">
    <location>
        <position position="232"/>
    </location>
</feature>
<evidence type="ECO:0000313" key="5">
    <source>
        <dbReference type="Proteomes" id="UP000234474"/>
    </source>
</evidence>
<evidence type="ECO:0000256" key="1">
    <source>
        <dbReference type="ARBA" id="ARBA00022450"/>
    </source>
</evidence>
<accession>A0A2I1BX35</accession>
<dbReference type="AlphaFoldDB" id="A0A2I1BX35"/>
<feature type="non-terminal residue" evidence="4">
    <location>
        <position position="1"/>
    </location>
</feature>
<reference evidence="5" key="1">
    <citation type="journal article" date="2018" name="Proc. Natl. Acad. Sci. U.S.A.">
        <title>Linking secondary metabolites to gene clusters through genome sequencing of six diverse Aspergillus species.</title>
        <authorList>
            <person name="Kaerboelling I."/>
            <person name="Vesth T.C."/>
            <person name="Frisvad J.C."/>
            <person name="Nybo J.L."/>
            <person name="Theobald S."/>
            <person name="Kuo A."/>
            <person name="Bowyer P."/>
            <person name="Matsuda Y."/>
            <person name="Mondo S."/>
            <person name="Lyhne E.K."/>
            <person name="Kogle M.E."/>
            <person name="Clum A."/>
            <person name="Lipzen A."/>
            <person name="Salamov A."/>
            <person name="Ngan C.Y."/>
            <person name="Daum C."/>
            <person name="Chiniquy J."/>
            <person name="Barry K."/>
            <person name="LaButti K."/>
            <person name="Haridas S."/>
            <person name="Simmons B.A."/>
            <person name="Magnuson J.K."/>
            <person name="Mortensen U.H."/>
            <person name="Larsen T.O."/>
            <person name="Grigoriev I.V."/>
            <person name="Baker S.E."/>
            <person name="Andersen M.R."/>
        </authorList>
    </citation>
    <scope>NUCLEOTIDE SEQUENCE [LARGE SCALE GENOMIC DNA]</scope>
    <source>
        <strain evidence="5">IBT 16806</strain>
    </source>
</reference>
<dbReference type="PANTHER" id="PTHR43775">
    <property type="entry name" value="FATTY ACID SYNTHASE"/>
    <property type="match status" value="1"/>
</dbReference>
<organism evidence="4 5">
    <name type="scientific">Aspergillus novofumigatus (strain IBT 16806)</name>
    <dbReference type="NCBI Taxonomy" id="1392255"/>
    <lineage>
        <taxon>Eukaryota</taxon>
        <taxon>Fungi</taxon>
        <taxon>Dikarya</taxon>
        <taxon>Ascomycota</taxon>
        <taxon>Pezizomycotina</taxon>
        <taxon>Eurotiomycetes</taxon>
        <taxon>Eurotiomycetidae</taxon>
        <taxon>Eurotiales</taxon>
        <taxon>Aspergillaceae</taxon>
        <taxon>Aspergillus</taxon>
        <taxon>Aspergillus subgen. Fumigati</taxon>
    </lineage>
</organism>
<gene>
    <name evidence="4" type="ORF">P174DRAFT_342900</name>
</gene>
<dbReference type="SUPFAM" id="SSF47336">
    <property type="entry name" value="ACP-like"/>
    <property type="match status" value="1"/>
</dbReference>
<dbReference type="Gene3D" id="1.10.1200.10">
    <property type="entry name" value="ACP-like"/>
    <property type="match status" value="1"/>
</dbReference>
<dbReference type="GO" id="GO:0004312">
    <property type="term" value="F:fatty acid synthase activity"/>
    <property type="evidence" value="ECO:0007669"/>
    <property type="project" value="TreeGrafter"/>
</dbReference>
<dbReference type="SMART" id="SM00823">
    <property type="entry name" value="PKS_PP"/>
    <property type="match status" value="1"/>
</dbReference>